<dbReference type="EMBL" id="SMKW01000034">
    <property type="protein sequence ID" value="TDD44296.1"/>
    <property type="molecule type" value="Genomic_DNA"/>
</dbReference>
<dbReference type="AlphaFoldDB" id="A0A4R4YHR6"/>
<evidence type="ECO:0000256" key="7">
    <source>
        <dbReference type="ARBA" id="ARBA00022982"/>
    </source>
</evidence>
<dbReference type="GO" id="GO:0046872">
    <property type="term" value="F:metal ion binding"/>
    <property type="evidence" value="ECO:0007669"/>
    <property type="project" value="UniProtKB-KW"/>
</dbReference>
<evidence type="ECO:0000256" key="4">
    <source>
        <dbReference type="ARBA" id="ARBA00022617"/>
    </source>
</evidence>
<dbReference type="GO" id="GO:0005886">
    <property type="term" value="C:plasma membrane"/>
    <property type="evidence" value="ECO:0007669"/>
    <property type="project" value="UniProtKB-SubCell"/>
</dbReference>
<feature type="transmembrane region" description="Helical" evidence="12">
    <location>
        <begin position="65"/>
        <end position="88"/>
    </location>
</feature>
<dbReference type="GO" id="GO:0020037">
    <property type="term" value="F:heme binding"/>
    <property type="evidence" value="ECO:0007669"/>
    <property type="project" value="TreeGrafter"/>
</dbReference>
<keyword evidence="3" id="KW-1003">Cell membrane</keyword>
<keyword evidence="7" id="KW-0249">Electron transport</keyword>
<keyword evidence="6" id="KW-0479">Metal-binding</keyword>
<evidence type="ECO:0000256" key="11">
    <source>
        <dbReference type="ARBA" id="ARBA00037975"/>
    </source>
</evidence>
<dbReference type="OrthoDB" id="8589936at2"/>
<evidence type="ECO:0000259" key="13">
    <source>
        <dbReference type="Pfam" id="PF01292"/>
    </source>
</evidence>
<evidence type="ECO:0000256" key="9">
    <source>
        <dbReference type="ARBA" id="ARBA00023004"/>
    </source>
</evidence>
<dbReference type="InterPro" id="IPR052168">
    <property type="entry name" value="Cytochrome_b561_oxidase"/>
</dbReference>
<evidence type="ECO:0000256" key="5">
    <source>
        <dbReference type="ARBA" id="ARBA00022692"/>
    </source>
</evidence>
<keyword evidence="8 12" id="KW-1133">Transmembrane helix</keyword>
<keyword evidence="9" id="KW-0408">Iron</keyword>
<dbReference type="Proteomes" id="UP000294947">
    <property type="component" value="Unassembled WGS sequence"/>
</dbReference>
<keyword evidence="4" id="KW-0349">Heme</keyword>
<reference evidence="14 15" key="1">
    <citation type="submission" date="2019-03" db="EMBL/GenBank/DDBJ databases">
        <title>Draft genome sequences of novel Actinobacteria.</title>
        <authorList>
            <person name="Sahin N."/>
            <person name="Ay H."/>
            <person name="Saygin H."/>
        </authorList>
    </citation>
    <scope>NUCLEOTIDE SEQUENCE [LARGE SCALE GENOMIC DNA]</scope>
    <source>
        <strain evidence="14 15">7K502</strain>
    </source>
</reference>
<keyword evidence="5 12" id="KW-0812">Transmembrane</keyword>
<dbReference type="GO" id="GO:0022904">
    <property type="term" value="P:respiratory electron transport chain"/>
    <property type="evidence" value="ECO:0007669"/>
    <property type="project" value="InterPro"/>
</dbReference>
<name>A0A4R4YHR6_9PSEU</name>
<feature type="transmembrane region" description="Helical" evidence="12">
    <location>
        <begin position="124"/>
        <end position="147"/>
    </location>
</feature>
<comment type="similarity">
    <text evidence="11">Belongs to the cytochrome b561 family.</text>
</comment>
<dbReference type="GO" id="GO:0009055">
    <property type="term" value="F:electron transfer activity"/>
    <property type="evidence" value="ECO:0007669"/>
    <property type="project" value="InterPro"/>
</dbReference>
<evidence type="ECO:0000256" key="1">
    <source>
        <dbReference type="ARBA" id="ARBA00004651"/>
    </source>
</evidence>
<feature type="transmembrane region" description="Helical" evidence="12">
    <location>
        <begin position="28"/>
        <end position="45"/>
    </location>
</feature>
<dbReference type="PANTHER" id="PTHR30529">
    <property type="entry name" value="CYTOCHROME B561"/>
    <property type="match status" value="1"/>
</dbReference>
<dbReference type="Pfam" id="PF01292">
    <property type="entry name" value="Ni_hydr_CYTB"/>
    <property type="match status" value="1"/>
</dbReference>
<dbReference type="InterPro" id="IPR011577">
    <property type="entry name" value="Cyt_b561_bac/Ni-Hgenase"/>
</dbReference>
<gene>
    <name evidence="14" type="ORF">E1288_24290</name>
</gene>
<evidence type="ECO:0000256" key="8">
    <source>
        <dbReference type="ARBA" id="ARBA00022989"/>
    </source>
</evidence>
<evidence type="ECO:0000256" key="6">
    <source>
        <dbReference type="ARBA" id="ARBA00022723"/>
    </source>
</evidence>
<comment type="subcellular location">
    <subcellularLocation>
        <location evidence="1">Cell membrane</location>
        <topology evidence="1">Multi-pass membrane protein</topology>
    </subcellularLocation>
</comment>
<feature type="transmembrane region" description="Helical" evidence="12">
    <location>
        <begin position="5"/>
        <end position="22"/>
    </location>
</feature>
<keyword evidence="2" id="KW-0813">Transport</keyword>
<evidence type="ECO:0000313" key="14">
    <source>
        <dbReference type="EMBL" id="TDD44296.1"/>
    </source>
</evidence>
<keyword evidence="15" id="KW-1185">Reference proteome</keyword>
<accession>A0A4R4YHR6</accession>
<evidence type="ECO:0000256" key="12">
    <source>
        <dbReference type="SAM" id="Phobius"/>
    </source>
</evidence>
<protein>
    <submittedName>
        <fullName evidence="14">Cytochrome b</fullName>
    </submittedName>
</protein>
<dbReference type="PANTHER" id="PTHR30529:SF6">
    <property type="entry name" value="BLL0291 PROTEIN"/>
    <property type="match status" value="1"/>
</dbReference>
<keyword evidence="10 12" id="KW-0472">Membrane</keyword>
<dbReference type="InterPro" id="IPR016174">
    <property type="entry name" value="Di-haem_cyt_TM"/>
</dbReference>
<sequence length="176" mass="19252">MAVMVITMLFIGVAMVVSPTAYDALRSVHRPLGVAVLVLAVVRVVNRFLHRPPPHPPTMSRPERVVAIGSELLLYGLLLVQPLVGWAMTSAAGTPVALFGSLRLPRILPADPTLYSALHQTHTVLAYLLFVTFLAHMSAVLFHSLVLRDGLLDRMAFWPAERRKEQSPSDVNADGT</sequence>
<evidence type="ECO:0000313" key="15">
    <source>
        <dbReference type="Proteomes" id="UP000294947"/>
    </source>
</evidence>
<feature type="domain" description="Cytochrome b561 bacterial/Ni-hydrogenase" evidence="13">
    <location>
        <begin position="1"/>
        <end position="156"/>
    </location>
</feature>
<evidence type="ECO:0000256" key="2">
    <source>
        <dbReference type="ARBA" id="ARBA00022448"/>
    </source>
</evidence>
<comment type="caution">
    <text evidence="14">The sequence shown here is derived from an EMBL/GenBank/DDBJ whole genome shotgun (WGS) entry which is preliminary data.</text>
</comment>
<evidence type="ECO:0000256" key="10">
    <source>
        <dbReference type="ARBA" id="ARBA00023136"/>
    </source>
</evidence>
<dbReference type="SUPFAM" id="SSF81342">
    <property type="entry name" value="Transmembrane di-heme cytochromes"/>
    <property type="match status" value="1"/>
</dbReference>
<organism evidence="14 15">
    <name type="scientific">Saccharopolyspora elongata</name>
    <dbReference type="NCBI Taxonomy" id="2530387"/>
    <lineage>
        <taxon>Bacteria</taxon>
        <taxon>Bacillati</taxon>
        <taxon>Actinomycetota</taxon>
        <taxon>Actinomycetes</taxon>
        <taxon>Pseudonocardiales</taxon>
        <taxon>Pseudonocardiaceae</taxon>
        <taxon>Saccharopolyspora</taxon>
    </lineage>
</organism>
<evidence type="ECO:0000256" key="3">
    <source>
        <dbReference type="ARBA" id="ARBA00022475"/>
    </source>
</evidence>
<proteinExistence type="inferred from homology"/>